<evidence type="ECO:0000313" key="1">
    <source>
        <dbReference type="EMBL" id="RZB94397.1"/>
    </source>
</evidence>
<dbReference type="SMART" id="SM00696">
    <property type="entry name" value="DM9"/>
    <property type="match status" value="1"/>
</dbReference>
<proteinExistence type="predicted"/>
<dbReference type="PANTHER" id="PTHR31649:SF10">
    <property type="entry name" value="IP19903P-RELATED"/>
    <property type="match status" value="1"/>
</dbReference>
<name>A0A482VEW2_ASBVE</name>
<sequence>MAIVNKFHTDFVGRHLVISETENSKILNIERVIYEGEVILTTGTVLYGIQPGRLYQGKDSITVSADGIHTSDVFIKVLCSKKPQKLSWHPATASRLHTDFIGKHLVMGGTESGKAVNIGRVSYQGEVIVGKVCGYIIGNARMFFPYQNAEVTVSSYEVLVYNDDIDTNVLAE</sequence>
<comment type="caution">
    <text evidence="1">The sequence shown here is derived from an EMBL/GenBank/DDBJ whole genome shotgun (WGS) entry which is preliminary data.</text>
</comment>
<keyword evidence="2" id="KW-1185">Reference proteome</keyword>
<dbReference type="Pfam" id="PF11901">
    <property type="entry name" value="DM9"/>
    <property type="match status" value="1"/>
</dbReference>
<dbReference type="EMBL" id="QDEB01106731">
    <property type="protein sequence ID" value="RZB94397.1"/>
    <property type="molecule type" value="Genomic_DNA"/>
</dbReference>
<dbReference type="InterPro" id="IPR006616">
    <property type="entry name" value="DM9_repeat"/>
</dbReference>
<dbReference type="OrthoDB" id="6720665at2759"/>
<dbReference type="PANTHER" id="PTHR31649">
    <property type="entry name" value="AGAP009604-PA"/>
    <property type="match status" value="1"/>
</dbReference>
<reference evidence="1 2" key="1">
    <citation type="submission" date="2017-03" db="EMBL/GenBank/DDBJ databases">
        <title>Genome of the blue death feigning beetle - Asbolus verrucosus.</title>
        <authorList>
            <person name="Rider S.D."/>
        </authorList>
    </citation>
    <scope>NUCLEOTIDE SEQUENCE [LARGE SCALE GENOMIC DNA]</scope>
    <source>
        <strain evidence="1">Butters</strain>
        <tissue evidence="1">Head and leg muscle</tissue>
    </source>
</reference>
<protein>
    <submittedName>
        <fullName evidence="1">DUF3421 domain containing protein</fullName>
    </submittedName>
</protein>
<organism evidence="1 2">
    <name type="scientific">Asbolus verrucosus</name>
    <name type="common">Desert ironclad beetle</name>
    <dbReference type="NCBI Taxonomy" id="1661398"/>
    <lineage>
        <taxon>Eukaryota</taxon>
        <taxon>Metazoa</taxon>
        <taxon>Ecdysozoa</taxon>
        <taxon>Arthropoda</taxon>
        <taxon>Hexapoda</taxon>
        <taxon>Insecta</taxon>
        <taxon>Pterygota</taxon>
        <taxon>Neoptera</taxon>
        <taxon>Endopterygota</taxon>
        <taxon>Coleoptera</taxon>
        <taxon>Polyphaga</taxon>
        <taxon>Cucujiformia</taxon>
        <taxon>Tenebrionidae</taxon>
        <taxon>Pimeliinae</taxon>
        <taxon>Asbolus</taxon>
    </lineage>
</organism>
<gene>
    <name evidence="1" type="ORF">BDFB_009379</name>
</gene>
<evidence type="ECO:0000313" key="2">
    <source>
        <dbReference type="Proteomes" id="UP000292052"/>
    </source>
</evidence>
<dbReference type="Proteomes" id="UP000292052">
    <property type="component" value="Unassembled WGS sequence"/>
</dbReference>
<dbReference type="AlphaFoldDB" id="A0A482VEW2"/>
<accession>A0A482VEW2</accession>